<dbReference type="Proteomes" id="UP000441336">
    <property type="component" value="Unassembled WGS sequence"/>
</dbReference>
<reference evidence="1 2" key="1">
    <citation type="submission" date="2019-12" db="EMBL/GenBank/DDBJ databases">
        <title>Hymenobacter sp. HMF4947 Genome sequencing and assembly.</title>
        <authorList>
            <person name="Kang H."/>
            <person name="Cha I."/>
            <person name="Kim H."/>
            <person name="Joh K."/>
        </authorList>
    </citation>
    <scope>NUCLEOTIDE SEQUENCE [LARGE SCALE GENOMIC DNA]</scope>
    <source>
        <strain evidence="1 2">HMF4947</strain>
    </source>
</reference>
<dbReference type="EMBL" id="WQKZ01000004">
    <property type="protein sequence ID" value="MVN78093.1"/>
    <property type="molecule type" value="Genomic_DNA"/>
</dbReference>
<gene>
    <name evidence="1" type="ORF">GO988_17320</name>
</gene>
<organism evidence="1 2">
    <name type="scientific">Hymenobacter ginkgonis</name>
    <dbReference type="NCBI Taxonomy" id="2682976"/>
    <lineage>
        <taxon>Bacteria</taxon>
        <taxon>Pseudomonadati</taxon>
        <taxon>Bacteroidota</taxon>
        <taxon>Cytophagia</taxon>
        <taxon>Cytophagales</taxon>
        <taxon>Hymenobacteraceae</taxon>
        <taxon>Hymenobacter</taxon>
    </lineage>
</organism>
<name>A0A7K1TI97_9BACT</name>
<sequence>MPVAIKEVNVVDQHGPSFLNRAGTGDAWVNSVGTITRIQCGTFAAGIVPTRGTTYSITGVYVATQLPFGPILIPCTVAASPVSQFERSVADSEKEALPGS</sequence>
<accession>A0A7K1TI97</accession>
<evidence type="ECO:0000313" key="2">
    <source>
        <dbReference type="Proteomes" id="UP000441336"/>
    </source>
</evidence>
<keyword evidence="2" id="KW-1185">Reference proteome</keyword>
<evidence type="ECO:0000313" key="1">
    <source>
        <dbReference type="EMBL" id="MVN78093.1"/>
    </source>
</evidence>
<dbReference type="AlphaFoldDB" id="A0A7K1TI97"/>
<protein>
    <submittedName>
        <fullName evidence="1">Uncharacterized protein</fullName>
    </submittedName>
</protein>
<comment type="caution">
    <text evidence="1">The sequence shown here is derived from an EMBL/GenBank/DDBJ whole genome shotgun (WGS) entry which is preliminary data.</text>
</comment>
<dbReference type="RefSeq" id="WP_157567846.1">
    <property type="nucleotide sequence ID" value="NZ_WQKZ01000004.1"/>
</dbReference>
<proteinExistence type="predicted"/>